<evidence type="ECO:0000256" key="2">
    <source>
        <dbReference type="ARBA" id="ARBA00007935"/>
    </source>
</evidence>
<feature type="transmembrane region" description="Helical" evidence="8">
    <location>
        <begin position="160"/>
        <end position="181"/>
    </location>
</feature>
<keyword evidence="5 8" id="KW-0812">Transmembrane</keyword>
<feature type="transmembrane region" description="Helical" evidence="8">
    <location>
        <begin position="21"/>
        <end position="42"/>
    </location>
</feature>
<evidence type="ECO:0000313" key="10">
    <source>
        <dbReference type="Proteomes" id="UP000533641"/>
    </source>
</evidence>
<feature type="transmembrane region" description="Helical" evidence="8">
    <location>
        <begin position="74"/>
        <end position="91"/>
    </location>
</feature>
<accession>A0A7W6WFH6</accession>
<evidence type="ECO:0000256" key="1">
    <source>
        <dbReference type="ARBA" id="ARBA00004651"/>
    </source>
</evidence>
<keyword evidence="4" id="KW-1003">Cell membrane</keyword>
<dbReference type="Proteomes" id="UP000533641">
    <property type="component" value="Unassembled WGS sequence"/>
</dbReference>
<keyword evidence="3" id="KW-0813">Transport</keyword>
<dbReference type="GO" id="GO:0005886">
    <property type="term" value="C:plasma membrane"/>
    <property type="evidence" value="ECO:0007669"/>
    <property type="project" value="UniProtKB-SubCell"/>
</dbReference>
<dbReference type="CDD" id="cd06550">
    <property type="entry name" value="TM_ABC_iron-siderophores_like"/>
    <property type="match status" value="1"/>
</dbReference>
<feature type="transmembrane region" description="Helical" evidence="8">
    <location>
        <begin position="128"/>
        <end position="148"/>
    </location>
</feature>
<sequence length="347" mass="35834">MKPRTKRLLIATTMDARKSSIAIGFVVAATLLIIVSGLLPGAKMLSLESVLRVLWAPDGKIDSILVWTLRLPRSLAASIAGAGLAVSGYLLQALTRNPLADPGITGVTAGAIAPIVGCFVLLPSLSSAYYPFVGLAGGLAAASVTFWVSRGGNGRPLHLALGGVSISLFLGAITIYVLLLAGPQSTALLFWLSGGFQGRTWTHVIHMLPWAVVGVAGALLLHRVVAMFSLSDHAAAGMGLQLNVWKPILLVLGTCPVAGVAPVAGPVAFVGLAAPHIARLLKPRGAVWEIALTAAIGALIVTCADLIGRTIAIPKELPVGIITALLGGPIFIYLIQRGRLEFKGQGA</sequence>
<evidence type="ECO:0000256" key="7">
    <source>
        <dbReference type="ARBA" id="ARBA00023136"/>
    </source>
</evidence>
<name>A0A7W6WFH6_9HYPH</name>
<dbReference type="InterPro" id="IPR000522">
    <property type="entry name" value="ABC_transptr_permease_BtuC"/>
</dbReference>
<dbReference type="EMBL" id="JACIGM010000006">
    <property type="protein sequence ID" value="MBB4275633.1"/>
    <property type="molecule type" value="Genomic_DNA"/>
</dbReference>
<evidence type="ECO:0000256" key="3">
    <source>
        <dbReference type="ARBA" id="ARBA00022448"/>
    </source>
</evidence>
<dbReference type="PANTHER" id="PTHR30472">
    <property type="entry name" value="FERRIC ENTEROBACTIN TRANSPORT SYSTEM PERMEASE PROTEIN"/>
    <property type="match status" value="1"/>
</dbReference>
<dbReference type="PANTHER" id="PTHR30472:SF25">
    <property type="entry name" value="ABC TRANSPORTER PERMEASE PROTEIN MJ0876-RELATED"/>
    <property type="match status" value="1"/>
</dbReference>
<dbReference type="Pfam" id="PF01032">
    <property type="entry name" value="FecCD"/>
    <property type="match status" value="1"/>
</dbReference>
<dbReference type="InterPro" id="IPR037294">
    <property type="entry name" value="ABC_BtuC-like"/>
</dbReference>
<dbReference type="SUPFAM" id="SSF81345">
    <property type="entry name" value="ABC transporter involved in vitamin B12 uptake, BtuC"/>
    <property type="match status" value="1"/>
</dbReference>
<feature type="transmembrane region" description="Helical" evidence="8">
    <location>
        <begin position="201"/>
        <end position="221"/>
    </location>
</feature>
<dbReference type="Gene3D" id="1.10.3470.10">
    <property type="entry name" value="ABC transporter involved in vitamin B12 uptake, BtuC"/>
    <property type="match status" value="1"/>
</dbReference>
<comment type="caution">
    <text evidence="9">The sequence shown here is derived from an EMBL/GenBank/DDBJ whole genome shotgun (WGS) entry which is preliminary data.</text>
</comment>
<feature type="transmembrane region" description="Helical" evidence="8">
    <location>
        <begin position="103"/>
        <end position="122"/>
    </location>
</feature>
<evidence type="ECO:0000256" key="8">
    <source>
        <dbReference type="SAM" id="Phobius"/>
    </source>
</evidence>
<evidence type="ECO:0000256" key="6">
    <source>
        <dbReference type="ARBA" id="ARBA00022989"/>
    </source>
</evidence>
<feature type="transmembrane region" description="Helical" evidence="8">
    <location>
        <begin position="248"/>
        <end position="274"/>
    </location>
</feature>
<evidence type="ECO:0000256" key="5">
    <source>
        <dbReference type="ARBA" id="ARBA00022692"/>
    </source>
</evidence>
<comment type="similarity">
    <text evidence="2">Belongs to the binding-protein-dependent transport system permease family. FecCD subfamily.</text>
</comment>
<protein>
    <submittedName>
        <fullName evidence="9">Iron complex transport system permease protein</fullName>
    </submittedName>
</protein>
<comment type="subcellular location">
    <subcellularLocation>
        <location evidence="1">Cell membrane</location>
        <topology evidence="1">Multi-pass membrane protein</topology>
    </subcellularLocation>
</comment>
<keyword evidence="7 8" id="KW-0472">Membrane</keyword>
<reference evidence="9 10" key="1">
    <citation type="submission" date="2020-08" db="EMBL/GenBank/DDBJ databases">
        <title>Genomic Encyclopedia of Type Strains, Phase IV (KMG-V): Genome sequencing to study the core and pangenomes of soil and plant-associated prokaryotes.</title>
        <authorList>
            <person name="Whitman W."/>
        </authorList>
    </citation>
    <scope>NUCLEOTIDE SEQUENCE [LARGE SCALE GENOMIC DNA]</scope>
    <source>
        <strain evidence="9 10">SEMIA 402</strain>
    </source>
</reference>
<evidence type="ECO:0000313" key="9">
    <source>
        <dbReference type="EMBL" id="MBB4275633.1"/>
    </source>
</evidence>
<proteinExistence type="inferred from homology"/>
<feature type="transmembrane region" description="Helical" evidence="8">
    <location>
        <begin position="286"/>
        <end position="307"/>
    </location>
</feature>
<organism evidence="9 10">
    <name type="scientific">Rhizobium mongolense</name>
    <dbReference type="NCBI Taxonomy" id="57676"/>
    <lineage>
        <taxon>Bacteria</taxon>
        <taxon>Pseudomonadati</taxon>
        <taxon>Pseudomonadota</taxon>
        <taxon>Alphaproteobacteria</taxon>
        <taxon>Hyphomicrobiales</taxon>
        <taxon>Rhizobiaceae</taxon>
        <taxon>Rhizobium/Agrobacterium group</taxon>
        <taxon>Rhizobium</taxon>
    </lineage>
</organism>
<gene>
    <name evidence="9" type="ORF">GGE12_003422</name>
</gene>
<dbReference type="GO" id="GO:0022857">
    <property type="term" value="F:transmembrane transporter activity"/>
    <property type="evidence" value="ECO:0007669"/>
    <property type="project" value="InterPro"/>
</dbReference>
<evidence type="ECO:0000256" key="4">
    <source>
        <dbReference type="ARBA" id="ARBA00022475"/>
    </source>
</evidence>
<feature type="transmembrane region" description="Helical" evidence="8">
    <location>
        <begin position="319"/>
        <end position="336"/>
    </location>
</feature>
<dbReference type="AlphaFoldDB" id="A0A7W6WFH6"/>
<keyword evidence="6 8" id="KW-1133">Transmembrane helix</keyword>